<evidence type="ECO:0000256" key="10">
    <source>
        <dbReference type="SAM" id="MobiDB-lite"/>
    </source>
</evidence>
<proteinExistence type="inferred from homology"/>
<dbReference type="Proteomes" id="UP001500604">
    <property type="component" value="Unassembled WGS sequence"/>
</dbReference>
<keyword evidence="4" id="KW-1003">Cell membrane</keyword>
<evidence type="ECO:0000256" key="7">
    <source>
        <dbReference type="ARBA" id="ARBA00022927"/>
    </source>
</evidence>
<dbReference type="PANTHER" id="PTHR33446">
    <property type="entry name" value="PROTEIN TONB-RELATED"/>
    <property type="match status" value="1"/>
</dbReference>
<dbReference type="InterPro" id="IPR037682">
    <property type="entry name" value="TonB_C"/>
</dbReference>
<dbReference type="PROSITE" id="PS52015">
    <property type="entry name" value="TONB_CTD"/>
    <property type="match status" value="1"/>
</dbReference>
<feature type="compositionally biased region" description="Basic and acidic residues" evidence="10">
    <location>
        <begin position="136"/>
        <end position="149"/>
    </location>
</feature>
<dbReference type="Gene3D" id="3.30.1150.10">
    <property type="match status" value="1"/>
</dbReference>
<keyword evidence="7" id="KW-0653">Protein transport</keyword>
<evidence type="ECO:0000256" key="4">
    <source>
        <dbReference type="ARBA" id="ARBA00022475"/>
    </source>
</evidence>
<evidence type="ECO:0000259" key="12">
    <source>
        <dbReference type="PROSITE" id="PS52015"/>
    </source>
</evidence>
<evidence type="ECO:0000256" key="11">
    <source>
        <dbReference type="SAM" id="Phobius"/>
    </source>
</evidence>
<dbReference type="InterPro" id="IPR006260">
    <property type="entry name" value="TonB/TolA_C"/>
</dbReference>
<organism evidence="13 14">
    <name type="scientific">Kistimonas scapharcae</name>
    <dbReference type="NCBI Taxonomy" id="1036133"/>
    <lineage>
        <taxon>Bacteria</taxon>
        <taxon>Pseudomonadati</taxon>
        <taxon>Pseudomonadota</taxon>
        <taxon>Gammaproteobacteria</taxon>
        <taxon>Oceanospirillales</taxon>
        <taxon>Endozoicomonadaceae</taxon>
        <taxon>Kistimonas</taxon>
    </lineage>
</organism>
<keyword evidence="5" id="KW-0997">Cell inner membrane</keyword>
<keyword evidence="14" id="KW-1185">Reference proteome</keyword>
<evidence type="ECO:0000256" key="8">
    <source>
        <dbReference type="ARBA" id="ARBA00022989"/>
    </source>
</evidence>
<feature type="region of interest" description="Disordered" evidence="10">
    <location>
        <begin position="79"/>
        <end position="155"/>
    </location>
</feature>
<sequence>MDNKTSPPNMAQATAPVTTADRLSFTLLLAVALHALIILGVGFTLHDNPEPAKTIEVTLASFQSEKAPEKADYLAQVNQEGSGSLEEAARPSSDQLQAPVQDNEIRKVELREQTEQQQRQTLDTSRKVTAAVSNQRIKEGAGKQKESPIRENNTPRPKIDLRAEIASLEAEFYEQRNAYAKRPRILRLNAASTRQSDGVWYMEAWRKKVMRIGNINYPESARSKKLYGQLELAVQINRDGTLNKIEVLRSSGHKVLDDAAIRIVELAAPFAPFPDDLREKDIIEIIRTWRFEPGDRIYSG</sequence>
<feature type="compositionally biased region" description="Basic and acidic residues" evidence="10">
    <location>
        <begin position="103"/>
        <end position="114"/>
    </location>
</feature>
<comment type="similarity">
    <text evidence="2">Belongs to the TonB family.</text>
</comment>
<accession>A0ABP8V9E6</accession>
<evidence type="ECO:0000313" key="13">
    <source>
        <dbReference type="EMBL" id="GAA4651996.1"/>
    </source>
</evidence>
<name>A0ABP8V9E6_9GAMM</name>
<evidence type="ECO:0000256" key="1">
    <source>
        <dbReference type="ARBA" id="ARBA00004383"/>
    </source>
</evidence>
<dbReference type="InterPro" id="IPR051045">
    <property type="entry name" value="TonB-dependent_transducer"/>
</dbReference>
<dbReference type="SUPFAM" id="SSF74653">
    <property type="entry name" value="TolA/TonB C-terminal domain"/>
    <property type="match status" value="1"/>
</dbReference>
<gene>
    <name evidence="13" type="ORF">GCM10023116_42800</name>
</gene>
<dbReference type="PANTHER" id="PTHR33446:SF11">
    <property type="entry name" value="TONB3"/>
    <property type="match status" value="1"/>
</dbReference>
<protein>
    <submittedName>
        <fullName evidence="13">Energy transducer TonB</fullName>
    </submittedName>
</protein>
<evidence type="ECO:0000256" key="5">
    <source>
        <dbReference type="ARBA" id="ARBA00022519"/>
    </source>
</evidence>
<keyword evidence="6 11" id="KW-0812">Transmembrane</keyword>
<dbReference type="NCBIfam" id="TIGR01352">
    <property type="entry name" value="tonB_Cterm"/>
    <property type="match status" value="1"/>
</dbReference>
<feature type="domain" description="TonB C-terminal" evidence="12">
    <location>
        <begin position="202"/>
        <end position="298"/>
    </location>
</feature>
<dbReference type="EMBL" id="BAABFL010000467">
    <property type="protein sequence ID" value="GAA4651996.1"/>
    <property type="molecule type" value="Genomic_DNA"/>
</dbReference>
<comment type="caution">
    <text evidence="13">The sequence shown here is derived from an EMBL/GenBank/DDBJ whole genome shotgun (WGS) entry which is preliminary data.</text>
</comment>
<evidence type="ECO:0000256" key="3">
    <source>
        <dbReference type="ARBA" id="ARBA00022448"/>
    </source>
</evidence>
<keyword evidence="3" id="KW-0813">Transport</keyword>
<evidence type="ECO:0000256" key="9">
    <source>
        <dbReference type="ARBA" id="ARBA00023136"/>
    </source>
</evidence>
<comment type="subcellular location">
    <subcellularLocation>
        <location evidence="1">Cell inner membrane</location>
        <topology evidence="1">Single-pass membrane protein</topology>
        <orientation evidence="1">Periplasmic side</orientation>
    </subcellularLocation>
</comment>
<evidence type="ECO:0000256" key="2">
    <source>
        <dbReference type="ARBA" id="ARBA00006555"/>
    </source>
</evidence>
<reference evidence="14" key="1">
    <citation type="journal article" date="2019" name="Int. J. Syst. Evol. Microbiol.">
        <title>The Global Catalogue of Microorganisms (GCM) 10K type strain sequencing project: providing services to taxonomists for standard genome sequencing and annotation.</title>
        <authorList>
            <consortium name="The Broad Institute Genomics Platform"/>
            <consortium name="The Broad Institute Genome Sequencing Center for Infectious Disease"/>
            <person name="Wu L."/>
            <person name="Ma J."/>
        </authorList>
    </citation>
    <scope>NUCLEOTIDE SEQUENCE [LARGE SCALE GENOMIC DNA]</scope>
    <source>
        <strain evidence="14">JCM 17805</strain>
    </source>
</reference>
<dbReference type="Pfam" id="PF03544">
    <property type="entry name" value="TonB_C"/>
    <property type="match status" value="1"/>
</dbReference>
<keyword evidence="9 11" id="KW-0472">Membrane</keyword>
<keyword evidence="8 11" id="KW-1133">Transmembrane helix</keyword>
<evidence type="ECO:0000313" key="14">
    <source>
        <dbReference type="Proteomes" id="UP001500604"/>
    </source>
</evidence>
<evidence type="ECO:0000256" key="6">
    <source>
        <dbReference type="ARBA" id="ARBA00022692"/>
    </source>
</evidence>
<feature type="transmembrane region" description="Helical" evidence="11">
    <location>
        <begin position="25"/>
        <end position="45"/>
    </location>
</feature>